<gene>
    <name evidence="6" type="ordered locus">Tola_2913</name>
</gene>
<dbReference type="InterPro" id="IPR050153">
    <property type="entry name" value="Metal_Ion_Import_ABC"/>
</dbReference>
<dbReference type="PANTHER" id="PTHR42734:SF5">
    <property type="entry name" value="IRON TRANSPORT SYSTEM ATP-BINDING PROTEIN HI_0361-RELATED"/>
    <property type="match status" value="1"/>
</dbReference>
<feature type="domain" description="ABC transporter" evidence="5">
    <location>
        <begin position="2"/>
        <end position="229"/>
    </location>
</feature>
<dbReference type="Proteomes" id="UP000009073">
    <property type="component" value="Chromosome"/>
</dbReference>
<organism evidence="6 7">
    <name type="scientific">Tolumonas auensis (strain DSM 9187 / NBRC 110442 / TA 4)</name>
    <dbReference type="NCBI Taxonomy" id="595494"/>
    <lineage>
        <taxon>Bacteria</taxon>
        <taxon>Pseudomonadati</taxon>
        <taxon>Pseudomonadota</taxon>
        <taxon>Gammaproteobacteria</taxon>
        <taxon>Aeromonadales</taxon>
        <taxon>Aeromonadaceae</taxon>
        <taxon>Tolumonas</taxon>
    </lineage>
</organism>
<keyword evidence="3" id="KW-0547">Nucleotide-binding</keyword>
<reference evidence="7" key="1">
    <citation type="submission" date="2009-05" db="EMBL/GenBank/DDBJ databases">
        <title>Complete sequence of Tolumonas auensis DSM 9187.</title>
        <authorList>
            <consortium name="US DOE Joint Genome Institute"/>
            <person name="Lucas S."/>
            <person name="Copeland A."/>
            <person name="Lapidus A."/>
            <person name="Glavina del Rio T."/>
            <person name="Tice H."/>
            <person name="Bruce D."/>
            <person name="Goodwin L."/>
            <person name="Pitluck S."/>
            <person name="Chertkov O."/>
            <person name="Brettin T."/>
            <person name="Detter J.C."/>
            <person name="Han C."/>
            <person name="Larimer F."/>
            <person name="Land M."/>
            <person name="Hauser L."/>
            <person name="Kyrpides N."/>
            <person name="Mikhailova N."/>
            <person name="Spring S."/>
            <person name="Beller H."/>
        </authorList>
    </citation>
    <scope>NUCLEOTIDE SEQUENCE [LARGE SCALE GENOMIC DNA]</scope>
    <source>
        <strain evidence="7">DSM 9187 / TA4</strain>
    </source>
</reference>
<dbReference type="RefSeq" id="WP_015879951.1">
    <property type="nucleotide sequence ID" value="NC_012691.1"/>
</dbReference>
<evidence type="ECO:0000259" key="5">
    <source>
        <dbReference type="PROSITE" id="PS50893"/>
    </source>
</evidence>
<dbReference type="KEGG" id="tau:Tola_2913"/>
<dbReference type="Gene3D" id="3.40.50.300">
    <property type="entry name" value="P-loop containing nucleotide triphosphate hydrolases"/>
    <property type="match status" value="1"/>
</dbReference>
<dbReference type="eggNOG" id="COG1121">
    <property type="taxonomic scope" value="Bacteria"/>
</dbReference>
<dbReference type="InterPro" id="IPR003593">
    <property type="entry name" value="AAA+_ATPase"/>
</dbReference>
<dbReference type="CDD" id="cd03235">
    <property type="entry name" value="ABC_Metallic_Cations"/>
    <property type="match status" value="1"/>
</dbReference>
<keyword evidence="7" id="KW-1185">Reference proteome</keyword>
<dbReference type="EMBL" id="CP001616">
    <property type="protein sequence ID" value="ACQ94502.1"/>
    <property type="molecule type" value="Genomic_DNA"/>
</dbReference>
<dbReference type="AlphaFoldDB" id="C4LCJ8"/>
<dbReference type="STRING" id="595494.Tola_2913"/>
<evidence type="ECO:0000256" key="2">
    <source>
        <dbReference type="ARBA" id="ARBA00022448"/>
    </source>
</evidence>
<dbReference type="InterPro" id="IPR027417">
    <property type="entry name" value="P-loop_NTPase"/>
</dbReference>
<dbReference type="PROSITE" id="PS50893">
    <property type="entry name" value="ABC_TRANSPORTER_2"/>
    <property type="match status" value="1"/>
</dbReference>
<evidence type="ECO:0000256" key="1">
    <source>
        <dbReference type="ARBA" id="ARBA00005417"/>
    </source>
</evidence>
<reference evidence="6 7" key="2">
    <citation type="journal article" date="2011" name="Stand. Genomic Sci.">
        <title>Complete genome sequence of Tolumonas auensis type strain (TA 4).</title>
        <authorList>
            <person name="Chertkov O."/>
            <person name="Copeland A."/>
            <person name="Lucas S."/>
            <person name="Lapidus A."/>
            <person name="Berry K.W."/>
            <person name="Detter J.C."/>
            <person name="Del Rio T.G."/>
            <person name="Hammon N."/>
            <person name="Dalin E."/>
            <person name="Tice H."/>
            <person name="Pitluck S."/>
            <person name="Richardson P."/>
            <person name="Bruce D."/>
            <person name="Goodwin L."/>
            <person name="Han C."/>
            <person name="Tapia R."/>
            <person name="Saunders E."/>
            <person name="Schmutz J."/>
            <person name="Brettin T."/>
            <person name="Larimer F."/>
            <person name="Land M."/>
            <person name="Hauser L."/>
            <person name="Spring S."/>
            <person name="Rohde M."/>
            <person name="Kyrpides N.C."/>
            <person name="Ivanova N."/>
            <person name="Goker M."/>
            <person name="Beller H.R."/>
            <person name="Klenk H.P."/>
            <person name="Woyke T."/>
        </authorList>
    </citation>
    <scope>NUCLEOTIDE SEQUENCE [LARGE SCALE GENOMIC DNA]</scope>
    <source>
        <strain evidence="7">DSM 9187 / TA4</strain>
    </source>
</reference>
<evidence type="ECO:0000256" key="4">
    <source>
        <dbReference type="ARBA" id="ARBA00022840"/>
    </source>
</evidence>
<dbReference type="SUPFAM" id="SSF52540">
    <property type="entry name" value="P-loop containing nucleoside triphosphate hydrolases"/>
    <property type="match status" value="1"/>
</dbReference>
<protein>
    <submittedName>
        <fullName evidence="6">ABC transporter related</fullName>
    </submittedName>
</protein>
<dbReference type="PANTHER" id="PTHR42734">
    <property type="entry name" value="METAL TRANSPORT SYSTEM ATP-BINDING PROTEIN TM_0124-RELATED"/>
    <property type="match status" value="1"/>
</dbReference>
<proteinExistence type="inferred from homology"/>
<evidence type="ECO:0000256" key="3">
    <source>
        <dbReference type="ARBA" id="ARBA00022741"/>
    </source>
</evidence>
<accession>C4LCJ8</accession>
<dbReference type="OrthoDB" id="9806726at2"/>
<name>C4LCJ8_TOLAT</name>
<dbReference type="Pfam" id="PF00005">
    <property type="entry name" value="ABC_tran"/>
    <property type="match status" value="1"/>
</dbReference>
<dbReference type="HOGENOM" id="CLU_000604_1_11_6"/>
<keyword evidence="2" id="KW-0813">Transport</keyword>
<keyword evidence="4" id="KW-0067">ATP-binding</keyword>
<evidence type="ECO:0000313" key="6">
    <source>
        <dbReference type="EMBL" id="ACQ94502.1"/>
    </source>
</evidence>
<dbReference type="NCBIfam" id="NF040873">
    <property type="entry name" value="AztA"/>
    <property type="match status" value="1"/>
</dbReference>
<sequence length="247" mass="27825">MLHCENLTLGYDRHPAIHHLNLDVPAGQLLAIVGPNGAGKSTLLKGIMGQLKPLQGHLQLNGIEREQIAYLPQQSRIDRQFPISVTELVGMGLWHKLGSFGRLTKAHRHQIEHALQAVGMQGFANRPIASLSGGQMQRTLFARLYLQNAELILLDEPFNAIDSRTCQDLLQLLQHWHQQGRTILAVLHDSEQVRHHFPYSLLLARQLVAYGATTEVLTPENWQRARHQIESFDEHAPVCHQSEKDVA</sequence>
<evidence type="ECO:0000313" key="7">
    <source>
        <dbReference type="Proteomes" id="UP000009073"/>
    </source>
</evidence>
<dbReference type="InterPro" id="IPR047748">
    <property type="entry name" value="AztA-like"/>
</dbReference>
<dbReference type="InterPro" id="IPR003439">
    <property type="entry name" value="ABC_transporter-like_ATP-bd"/>
</dbReference>
<comment type="similarity">
    <text evidence="1">Belongs to the ABC transporter superfamily.</text>
</comment>
<dbReference type="SMART" id="SM00382">
    <property type="entry name" value="AAA"/>
    <property type="match status" value="1"/>
</dbReference>
<dbReference type="GO" id="GO:0016887">
    <property type="term" value="F:ATP hydrolysis activity"/>
    <property type="evidence" value="ECO:0007669"/>
    <property type="project" value="InterPro"/>
</dbReference>
<dbReference type="GO" id="GO:0005524">
    <property type="term" value="F:ATP binding"/>
    <property type="evidence" value="ECO:0007669"/>
    <property type="project" value="UniProtKB-KW"/>
</dbReference>